<protein>
    <submittedName>
        <fullName evidence="2">Uncharacterized protein</fullName>
    </submittedName>
</protein>
<keyword evidence="1" id="KW-0472">Membrane</keyword>
<keyword evidence="1" id="KW-0812">Transmembrane</keyword>
<dbReference type="HOGENOM" id="CLU_2601561_0_0_9"/>
<dbReference type="STRING" id="1400520.LFAB_03565"/>
<evidence type="ECO:0000313" key="3">
    <source>
        <dbReference type="Proteomes" id="UP000019247"/>
    </source>
</evidence>
<organism evidence="2 3">
    <name type="scientific">Lactiplantibacillus fabifermentans T30PCM01</name>
    <dbReference type="NCBI Taxonomy" id="1400520"/>
    <lineage>
        <taxon>Bacteria</taxon>
        <taxon>Bacillati</taxon>
        <taxon>Bacillota</taxon>
        <taxon>Bacilli</taxon>
        <taxon>Lactobacillales</taxon>
        <taxon>Lactobacillaceae</taxon>
        <taxon>Lactiplantibacillus</taxon>
    </lineage>
</organism>
<proteinExistence type="predicted"/>
<dbReference type="EMBL" id="AWWK01000018">
    <property type="protein sequence ID" value="ETY75122.1"/>
    <property type="molecule type" value="Genomic_DNA"/>
</dbReference>
<evidence type="ECO:0000256" key="1">
    <source>
        <dbReference type="SAM" id="Phobius"/>
    </source>
</evidence>
<reference evidence="2 3" key="1">
    <citation type="journal article" date="2014" name="Genome Announc.">
        <title>Genome Sequence of Lactobacillus fabifermentans Strain T30PCM01, Isolated from Fermenting Grape Marc.</title>
        <authorList>
            <person name="Treu L."/>
            <person name="Vendramin V."/>
            <person name="Bovo B."/>
            <person name="Giacomini A."/>
            <person name="Corich V."/>
            <person name="Campanaro S."/>
        </authorList>
    </citation>
    <scope>NUCLEOTIDE SEQUENCE [LARGE SCALE GENOMIC DNA]</scope>
    <source>
        <strain evidence="2 3">T30PCM01</strain>
    </source>
</reference>
<name>W6T9I5_9LACO</name>
<keyword evidence="1" id="KW-1133">Transmembrane helix</keyword>
<dbReference type="Proteomes" id="UP000019247">
    <property type="component" value="Unassembled WGS sequence"/>
</dbReference>
<comment type="caution">
    <text evidence="2">The sequence shown here is derived from an EMBL/GenBank/DDBJ whole genome shotgun (WGS) entry which is preliminary data.</text>
</comment>
<evidence type="ECO:0000313" key="2">
    <source>
        <dbReference type="EMBL" id="ETY75122.1"/>
    </source>
</evidence>
<feature type="transmembrane region" description="Helical" evidence="1">
    <location>
        <begin position="32"/>
        <end position="50"/>
    </location>
</feature>
<dbReference type="AlphaFoldDB" id="W6T9I5"/>
<gene>
    <name evidence="2" type="ORF">LFAB_03565</name>
</gene>
<accession>W6T9I5</accession>
<sequence length="79" mass="8647">MIIIMGLSPILSIGLIVLTIRAMQKPSVLRYNLVIALGFLYIALILGFVLPGQGSSILDVLSATLTFYQFFSNRKSSNI</sequence>